<dbReference type="Gene3D" id="2.70.98.10">
    <property type="match status" value="1"/>
</dbReference>
<dbReference type="RefSeq" id="WP_343813948.1">
    <property type="nucleotide sequence ID" value="NZ_BAAADS010000018.1"/>
</dbReference>
<dbReference type="Pfam" id="PF07971">
    <property type="entry name" value="Glyco_hydro_92"/>
    <property type="match status" value="1"/>
</dbReference>
<dbReference type="InterPro" id="IPR014718">
    <property type="entry name" value="GH-type_carb-bd"/>
</dbReference>
<proteinExistence type="predicted"/>
<dbReference type="InterPro" id="IPR008979">
    <property type="entry name" value="Galactose-bd-like_sf"/>
</dbReference>
<accession>A0ABP3RHV4</accession>
<sequence>MKKKRFMKHFSIFLCLVLTVGIIKMPTPQKASAKTDDSDNTQETDFFTSFEKNDPQPDWENTVETTSDGTKKESGIDGNIPYDGIQGDITKLVEEITVSAENPPSEIASKLIDGDDQTKWLAFESTAWIEMKLSEPETVIKYAFTSGNDAPGRDPKNWTVYGSNNGDDWSKLDERSGENFTERYQRKIYEFENDTAYKYYRIKINANAGDDLTQLAEINLSNGIDVPPPPPSDMKTHTGDGPDSSYTGKTNAGWTGMKAFHYAGTHLKEGRAYSYNKVFDVDIEITPETELSYFIHPQLMGEENMDYSSTFVSVDLAFADGTYLSELGAKDQHGIKMNPQAQGKSETLYPNQWNYKVADIGKVAAGKTIERILVAYDNPEGPGIFQGSIDDIKIDGNPKTESYSSPVDYVNILRGTNSNGTFSRGNNFPAIAVPHGFNFWTPATDAGSTSWLYSYQQANNEKNLPEIEAFSLSHETSPWMGDRQTFQVMPSSAEQPSANRDERALAFTHKNETAKPHYYSVTFENGIKTEITPTNHAAMFRFTFNDGNSNLIFDNVNNNGGLSLKPDKQAITGYSDVKSGLSAGASRIFIYATFDQKISESGKLTGENRDNVSGYIGFNTTEEDKTVTMKIATSLISVEQAKKNLKQEISPEDTFESLKADAKEKWNEKLGIIEVEGASEQELVTLHSNMYRLFLYPNKSYENTGTVEKPVYKYASPFSEHAGEPTPTETGAKIVKGKPYVNNGFWDTYRTTWPAYSLLTPTQAGKMIDGFVQQYKDGGWISRWSSPGYANLMVGTSSDVAFADAYLKGVTNFDVLAFYESALKNAAVVSKNEAVGRKGLETSIFDRFTNTQTGEGMSWALDGYINDFAIANMAKALSGQADKGDPDYEQYRTDYKYYMNRAQNYVEMFNPKVDFFMGKKPSGEWRTTPQKFDPREWGGDYTETNAWNMAFHVPQDGQGLANLYGGRNKLADKLDTFFSTPERASHPGHYGGLIHEMREARDVRMGMYGHSNQPSHHIAYMYNYAGQPWKTQEKVHEVMSRLYIGSEIGQGYPGDEDNGEMSAWYIFSAAGFYPLQMGKPEYAIGAPYFEKMTIHLENGNDIVIKAPNVSDKNKYVQGLKVNGKSYNKLTISHDMLTKGATLEFEMGQEPSEWGTSENALPSSITPASTDGSSLLPFPLRDLTDHLLEKDKAKTLTSDKSNAAHLFDNTSETDLTLNGDQPWIQFKYKHHRKRAQMYTVTTAEDPTQDPRSWELQGSNDGENWAVLDRREDISFKWRKFTKPFLIENPGKYTYYRLSVNENGGASSTSFAEIELLGYGDMGNQFEKVHSVLNEFIKSGDISGPRAKQLTKKLQQAGDQYDKEHFPQSIKKLRGFLKHLNKENPGHVSDEAEDQLSADIHSLMELILRQTEK</sequence>
<evidence type="ECO:0000256" key="1">
    <source>
        <dbReference type="SAM" id="MobiDB-lite"/>
    </source>
</evidence>
<gene>
    <name evidence="4" type="ORF">GCM10009001_26400</name>
</gene>
<dbReference type="InterPro" id="IPR054470">
    <property type="entry name" value="FIMAH_dom"/>
</dbReference>
<dbReference type="Pfam" id="PF22888">
    <property type="entry name" value="FIMAH"/>
    <property type="match status" value="1"/>
</dbReference>
<dbReference type="InterPro" id="IPR050883">
    <property type="entry name" value="PNGase"/>
</dbReference>
<evidence type="ECO:0000256" key="2">
    <source>
        <dbReference type="SAM" id="SignalP"/>
    </source>
</evidence>
<dbReference type="Gene3D" id="2.60.120.260">
    <property type="entry name" value="Galactose-binding domain-like"/>
    <property type="match status" value="2"/>
</dbReference>
<dbReference type="Gene3D" id="3.30.2080.10">
    <property type="entry name" value="GH92 mannosidase domain"/>
    <property type="match status" value="1"/>
</dbReference>
<dbReference type="InterPro" id="IPR012939">
    <property type="entry name" value="Glyco_hydro_92"/>
</dbReference>
<keyword evidence="2" id="KW-0732">Signal</keyword>
<dbReference type="Proteomes" id="UP001500866">
    <property type="component" value="Unassembled WGS sequence"/>
</dbReference>
<feature type="domain" description="F5/8 type C" evidence="3">
    <location>
        <begin position="78"/>
        <end position="223"/>
    </location>
</feature>
<evidence type="ECO:0000313" key="5">
    <source>
        <dbReference type="Proteomes" id="UP001500866"/>
    </source>
</evidence>
<dbReference type="InterPro" id="IPR005887">
    <property type="entry name" value="GH92_a_mannosidase_put"/>
</dbReference>
<feature type="region of interest" description="Disordered" evidence="1">
    <location>
        <begin position="48"/>
        <end position="80"/>
    </location>
</feature>
<dbReference type="SUPFAM" id="SSF49785">
    <property type="entry name" value="Galactose-binding domain-like"/>
    <property type="match status" value="2"/>
</dbReference>
<dbReference type="InterPro" id="IPR008928">
    <property type="entry name" value="6-hairpin_glycosidase_sf"/>
</dbReference>
<dbReference type="SUPFAM" id="SSF48208">
    <property type="entry name" value="Six-hairpin glycosidases"/>
    <property type="match status" value="1"/>
</dbReference>
<feature type="chain" id="PRO_5045548576" evidence="2">
    <location>
        <begin position="34"/>
        <end position="1411"/>
    </location>
</feature>
<dbReference type="PROSITE" id="PS50022">
    <property type="entry name" value="FA58C_3"/>
    <property type="match status" value="1"/>
</dbReference>
<dbReference type="PANTHER" id="PTHR12143:SF43">
    <property type="entry name" value="PUTATIVE-RELATED"/>
    <property type="match status" value="1"/>
</dbReference>
<keyword evidence="5" id="KW-1185">Reference proteome</keyword>
<feature type="signal peptide" evidence="2">
    <location>
        <begin position="1"/>
        <end position="33"/>
    </location>
</feature>
<evidence type="ECO:0000259" key="3">
    <source>
        <dbReference type="PROSITE" id="PS50022"/>
    </source>
</evidence>
<dbReference type="GO" id="GO:0016787">
    <property type="term" value="F:hydrolase activity"/>
    <property type="evidence" value="ECO:0007669"/>
    <property type="project" value="UniProtKB-KW"/>
</dbReference>
<dbReference type="Gene3D" id="1.20.1050.60">
    <property type="entry name" value="alpha-1,2-mannosidase"/>
    <property type="match status" value="1"/>
</dbReference>
<feature type="region of interest" description="Disordered" evidence="1">
    <location>
        <begin position="224"/>
        <end position="245"/>
    </location>
</feature>
<feature type="compositionally biased region" description="Polar residues" evidence="1">
    <location>
        <begin position="1153"/>
        <end position="1171"/>
    </location>
</feature>
<dbReference type="PANTHER" id="PTHR12143">
    <property type="entry name" value="PEPTIDE N-GLYCANASE PNGASE -RELATED"/>
    <property type="match status" value="1"/>
</dbReference>
<dbReference type="InterPro" id="IPR000421">
    <property type="entry name" value="FA58C"/>
</dbReference>
<dbReference type="Pfam" id="PF00754">
    <property type="entry name" value="F5_F8_type_C"/>
    <property type="match status" value="1"/>
</dbReference>
<name>A0ABP3RHV4_9BACI</name>
<reference evidence="5" key="1">
    <citation type="journal article" date="2019" name="Int. J. Syst. Evol. Microbiol.">
        <title>The Global Catalogue of Microorganisms (GCM) 10K type strain sequencing project: providing services to taxonomists for standard genome sequencing and annotation.</title>
        <authorList>
            <consortium name="The Broad Institute Genomics Platform"/>
            <consortium name="The Broad Institute Genome Sequencing Center for Infectious Disease"/>
            <person name="Wu L."/>
            <person name="Ma J."/>
        </authorList>
    </citation>
    <scope>NUCLEOTIDE SEQUENCE [LARGE SCALE GENOMIC DNA]</scope>
    <source>
        <strain evidence="5">JCM 15395</strain>
    </source>
</reference>
<dbReference type="EMBL" id="BAAADS010000018">
    <property type="protein sequence ID" value="GAA0607794.1"/>
    <property type="molecule type" value="Genomic_DNA"/>
</dbReference>
<evidence type="ECO:0000313" key="4">
    <source>
        <dbReference type="EMBL" id="GAA0607794.1"/>
    </source>
</evidence>
<dbReference type="Gene3D" id="1.20.1610.10">
    <property type="entry name" value="alpha-1,2-mannosidases domains"/>
    <property type="match status" value="1"/>
</dbReference>
<keyword evidence="4" id="KW-0378">Hydrolase</keyword>
<dbReference type="NCBIfam" id="TIGR01180">
    <property type="entry name" value="aman2_put"/>
    <property type="match status" value="1"/>
</dbReference>
<protein>
    <submittedName>
        <fullName evidence="4">GH92 family glycosyl hydrolase</fullName>
    </submittedName>
</protein>
<dbReference type="Pfam" id="PF17678">
    <property type="entry name" value="Glyco_hydro_92N"/>
    <property type="match status" value="1"/>
</dbReference>
<comment type="caution">
    <text evidence="4">The sequence shown here is derived from an EMBL/GenBank/DDBJ whole genome shotgun (WGS) entry which is preliminary data.</text>
</comment>
<organism evidence="4 5">
    <name type="scientific">Virgibacillus siamensis</name>
    <dbReference type="NCBI Taxonomy" id="480071"/>
    <lineage>
        <taxon>Bacteria</taxon>
        <taxon>Bacillati</taxon>
        <taxon>Bacillota</taxon>
        <taxon>Bacilli</taxon>
        <taxon>Bacillales</taxon>
        <taxon>Bacillaceae</taxon>
        <taxon>Virgibacillus</taxon>
    </lineage>
</organism>
<dbReference type="InterPro" id="IPR041371">
    <property type="entry name" value="GH92_N"/>
</dbReference>
<feature type="region of interest" description="Disordered" evidence="1">
    <location>
        <begin position="1147"/>
        <end position="1171"/>
    </location>
</feature>